<comment type="similarity">
    <text evidence="1">Belongs to the scytalone dehydratase family.</text>
</comment>
<sequence>MAATLPYEGPFLRLSADYFTDDFSRLFRADYVGLVLDWVDSYDSKACDWDRLKTILAPKLTVDYSSIGGPKHEKMAAEDFVAVISGPEMFGDASLGTQHLIGASKWERVDENKVVGHHQMRSTSVRLTGADSGEGKVEADRRVVVMQSYVKADGKWKLAGLKPMSR</sequence>
<evidence type="ECO:0000313" key="5">
    <source>
        <dbReference type="Proteomes" id="UP000711996"/>
    </source>
</evidence>
<gene>
    <name evidence="4" type="primary">arp1</name>
    <name evidence="4" type="ORF">CGCSCA2_v011396</name>
</gene>
<feature type="domain" description="Scytalone dehydratase-like" evidence="3">
    <location>
        <begin position="30"/>
        <end position="164"/>
    </location>
</feature>
<evidence type="ECO:0000259" key="3">
    <source>
        <dbReference type="Pfam" id="PF02982"/>
    </source>
</evidence>
<proteinExistence type="inferred from homology"/>
<keyword evidence="5" id="KW-1185">Reference proteome</keyword>
<dbReference type="InterPro" id="IPR049884">
    <property type="entry name" value="Scytalone_dh"/>
</dbReference>
<dbReference type="Gene3D" id="3.10.450.50">
    <property type="match status" value="1"/>
</dbReference>
<dbReference type="OrthoDB" id="5281072at2759"/>
<accession>A0A9P5BSE6</accession>
<name>A0A9P5BSE6_COLSI</name>
<organism evidence="4 5">
    <name type="scientific">Colletotrichum siamense</name>
    <name type="common">Anthracnose fungus</name>
    <dbReference type="NCBI Taxonomy" id="690259"/>
    <lineage>
        <taxon>Eukaryota</taxon>
        <taxon>Fungi</taxon>
        <taxon>Dikarya</taxon>
        <taxon>Ascomycota</taxon>
        <taxon>Pezizomycotina</taxon>
        <taxon>Sordariomycetes</taxon>
        <taxon>Hypocreomycetidae</taxon>
        <taxon>Glomerellales</taxon>
        <taxon>Glomerellaceae</taxon>
        <taxon>Colletotrichum</taxon>
        <taxon>Colletotrichum gloeosporioides species complex</taxon>
    </lineage>
</organism>
<comment type="caution">
    <text evidence="4">The sequence shown here is derived from an EMBL/GenBank/DDBJ whole genome shotgun (WGS) entry which is preliminary data.</text>
</comment>
<dbReference type="Proteomes" id="UP000711996">
    <property type="component" value="Unassembled WGS sequence"/>
</dbReference>
<dbReference type="SUPFAM" id="SSF54427">
    <property type="entry name" value="NTF2-like"/>
    <property type="match status" value="1"/>
</dbReference>
<dbReference type="GO" id="GO:0016829">
    <property type="term" value="F:lyase activity"/>
    <property type="evidence" value="ECO:0007669"/>
    <property type="project" value="UniProtKB-KW"/>
</dbReference>
<dbReference type="EMBL" id="QPMT01000045">
    <property type="protein sequence ID" value="KAF4850637.1"/>
    <property type="molecule type" value="Genomic_DNA"/>
</dbReference>
<dbReference type="AlphaFoldDB" id="A0A9P5BSE6"/>
<reference evidence="4" key="1">
    <citation type="submission" date="2019-06" db="EMBL/GenBank/DDBJ databases">
        <authorList>
            <person name="Gan P."/>
            <person name="Shirasu K."/>
        </authorList>
    </citation>
    <scope>NUCLEOTIDE SEQUENCE [LARGE SCALE GENOMIC DNA]</scope>
    <source>
        <strain evidence="4">CAD2</strain>
    </source>
</reference>
<dbReference type="InterPro" id="IPR032710">
    <property type="entry name" value="NTF2-like_dom_sf"/>
</dbReference>
<evidence type="ECO:0000256" key="1">
    <source>
        <dbReference type="ARBA" id="ARBA00008584"/>
    </source>
</evidence>
<keyword evidence="2" id="KW-0456">Lyase</keyword>
<protein>
    <submittedName>
        <fullName evidence="4">Scytalone dehydratase arp1</fullName>
    </submittedName>
</protein>
<dbReference type="Pfam" id="PF02982">
    <property type="entry name" value="Scytalone_dh"/>
    <property type="match status" value="1"/>
</dbReference>
<evidence type="ECO:0000313" key="4">
    <source>
        <dbReference type="EMBL" id="KAF4850637.1"/>
    </source>
</evidence>
<evidence type="ECO:0000256" key="2">
    <source>
        <dbReference type="ARBA" id="ARBA00023239"/>
    </source>
</evidence>